<name>A0A8C5YRZ3_MARMA</name>
<dbReference type="GO" id="GO:0042274">
    <property type="term" value="P:ribosomal small subunit biogenesis"/>
    <property type="evidence" value="ECO:0007669"/>
    <property type="project" value="TreeGrafter"/>
</dbReference>
<reference evidence="5" key="2">
    <citation type="submission" date="2025-09" db="UniProtKB">
        <authorList>
            <consortium name="Ensembl"/>
        </authorList>
    </citation>
    <scope>IDENTIFICATION</scope>
</reference>
<dbReference type="InterPro" id="IPR000554">
    <property type="entry name" value="Ribosomal_eS7"/>
</dbReference>
<keyword evidence="6" id="KW-1185">Reference proteome</keyword>
<dbReference type="GO" id="GO:0006412">
    <property type="term" value="P:translation"/>
    <property type="evidence" value="ECO:0007669"/>
    <property type="project" value="InterPro"/>
</dbReference>
<keyword evidence="3 4" id="KW-0687">Ribonucleoprotein</keyword>
<evidence type="ECO:0000256" key="2">
    <source>
        <dbReference type="ARBA" id="ARBA00022980"/>
    </source>
</evidence>
<dbReference type="PANTHER" id="PTHR11278">
    <property type="entry name" value="40S RIBOSOMAL PROTEIN S7"/>
    <property type="match status" value="1"/>
</dbReference>
<dbReference type="GO" id="GO:0030686">
    <property type="term" value="C:90S preribosome"/>
    <property type="evidence" value="ECO:0007669"/>
    <property type="project" value="TreeGrafter"/>
</dbReference>
<dbReference type="GO" id="GO:0006364">
    <property type="term" value="P:rRNA processing"/>
    <property type="evidence" value="ECO:0007669"/>
    <property type="project" value="TreeGrafter"/>
</dbReference>
<dbReference type="GeneTree" id="ENSGT00390000014122"/>
<evidence type="ECO:0000313" key="6">
    <source>
        <dbReference type="Proteomes" id="UP000694407"/>
    </source>
</evidence>
<dbReference type="Ensembl" id="ENSMMMT00000004823.1">
    <property type="protein sequence ID" value="ENSMMMP00000004251.1"/>
    <property type="gene ID" value="ENSMMMG00000003856.1"/>
</dbReference>
<organism evidence="5 6">
    <name type="scientific">Marmota marmota marmota</name>
    <name type="common">Alpine marmot</name>
    <dbReference type="NCBI Taxonomy" id="9994"/>
    <lineage>
        <taxon>Eukaryota</taxon>
        <taxon>Metazoa</taxon>
        <taxon>Chordata</taxon>
        <taxon>Craniata</taxon>
        <taxon>Vertebrata</taxon>
        <taxon>Euteleostomi</taxon>
        <taxon>Mammalia</taxon>
        <taxon>Eutheria</taxon>
        <taxon>Euarchontoglires</taxon>
        <taxon>Glires</taxon>
        <taxon>Rodentia</taxon>
        <taxon>Sciuromorpha</taxon>
        <taxon>Sciuridae</taxon>
        <taxon>Xerinae</taxon>
        <taxon>Marmotini</taxon>
        <taxon>Marmota</taxon>
    </lineage>
</organism>
<dbReference type="GO" id="GO:0032040">
    <property type="term" value="C:small-subunit processome"/>
    <property type="evidence" value="ECO:0007669"/>
    <property type="project" value="TreeGrafter"/>
</dbReference>
<dbReference type="Pfam" id="PF01251">
    <property type="entry name" value="Ribosomal_S7e"/>
    <property type="match status" value="1"/>
</dbReference>
<reference evidence="5" key="1">
    <citation type="submission" date="2025-08" db="UniProtKB">
        <authorList>
            <consortium name="Ensembl"/>
        </authorList>
    </citation>
    <scope>IDENTIFICATION</scope>
</reference>
<sequence>MNGCAGSSPFACQIIVHASLFCSNEGPDSLSSLCNVLLGLEMSSDLKTQQRGLNIMAAKETEVGSGQKGIIIFLPVSQLKSFQKTPFSGNHVAFIAQRGILPKPTQRNHTKNKNKTAHDVTLEDTVFPNRIVGKGMHLKLDGSRLTKVHSDKASQNNVKIRVETISGIYKKLTGKDVNFEFPEFQLSTKMTEVSFTVGKKKKKSIC</sequence>
<evidence type="ECO:0000256" key="4">
    <source>
        <dbReference type="RuleBase" id="RU364105"/>
    </source>
</evidence>
<keyword evidence="2 4" id="KW-0689">Ribosomal protein</keyword>
<accession>A0A8C5YRZ3</accession>
<dbReference type="AlphaFoldDB" id="A0A8C5YRZ3"/>
<evidence type="ECO:0000256" key="1">
    <source>
        <dbReference type="ARBA" id="ARBA00007820"/>
    </source>
</evidence>
<comment type="similarity">
    <text evidence="1 4">Belongs to the eukaryotic ribosomal protein eS7 family.</text>
</comment>
<proteinExistence type="inferred from homology"/>
<dbReference type="GO" id="GO:0022627">
    <property type="term" value="C:cytosolic small ribosomal subunit"/>
    <property type="evidence" value="ECO:0007669"/>
    <property type="project" value="TreeGrafter"/>
</dbReference>
<protein>
    <recommendedName>
        <fullName evidence="4">40S ribosomal protein S7</fullName>
    </recommendedName>
</protein>
<evidence type="ECO:0000313" key="5">
    <source>
        <dbReference type="Ensembl" id="ENSMMMP00000004251.1"/>
    </source>
</evidence>
<dbReference type="Proteomes" id="UP000694407">
    <property type="component" value="Unplaced"/>
</dbReference>
<evidence type="ECO:0000256" key="3">
    <source>
        <dbReference type="ARBA" id="ARBA00023274"/>
    </source>
</evidence>
<dbReference type="PANTHER" id="PTHR11278:SF3">
    <property type="entry name" value="40S RIBOSOMAL PROTEIN S7"/>
    <property type="match status" value="1"/>
</dbReference>
<dbReference type="GO" id="GO:0003735">
    <property type="term" value="F:structural constituent of ribosome"/>
    <property type="evidence" value="ECO:0007669"/>
    <property type="project" value="InterPro"/>
</dbReference>